<reference evidence="1" key="2">
    <citation type="submission" date="2020-09" db="EMBL/GenBank/DDBJ databases">
        <authorList>
            <person name="Sun Q."/>
            <person name="Sedlacek I."/>
        </authorList>
    </citation>
    <scope>NUCLEOTIDE SEQUENCE</scope>
    <source>
        <strain evidence="1">CCM 7086</strain>
    </source>
</reference>
<sequence length="193" mass="21023">MRLCLILADQLDSAVATVCFRFEEAGYRIALLLTHDADLVQARQQMHGLNLSPDIDTCEMDDAAALRQAMADIHARYGMPDVMIVHRSCGAEWLRDLQTLCSARLIRVVEHAEKSSVMEVLQVGSSANFNTIVAAHVGPLAPAVISEEERIASIGQRGGRAYEVAMLALYLASAEAEPIRGATMTVHSGRYLS</sequence>
<proteinExistence type="predicted"/>
<dbReference type="Proteomes" id="UP000620266">
    <property type="component" value="Unassembled WGS sequence"/>
</dbReference>
<dbReference type="SUPFAM" id="SSF51735">
    <property type="entry name" value="NAD(P)-binding Rossmann-fold domains"/>
    <property type="match status" value="1"/>
</dbReference>
<evidence type="ECO:0000313" key="1">
    <source>
        <dbReference type="EMBL" id="GGB98142.1"/>
    </source>
</evidence>
<dbReference type="EMBL" id="BMCG01000001">
    <property type="protein sequence ID" value="GGB98142.1"/>
    <property type="molecule type" value="Genomic_DNA"/>
</dbReference>
<dbReference type="RefSeq" id="WP_188394518.1">
    <property type="nucleotide sequence ID" value="NZ_BMCG01000001.1"/>
</dbReference>
<dbReference type="InterPro" id="IPR036291">
    <property type="entry name" value="NAD(P)-bd_dom_sf"/>
</dbReference>
<evidence type="ECO:0000313" key="2">
    <source>
        <dbReference type="Proteomes" id="UP000620266"/>
    </source>
</evidence>
<accession>A0A8J2UL73</accession>
<protein>
    <submittedName>
        <fullName evidence="1">Uncharacterized protein</fullName>
    </submittedName>
</protein>
<comment type="caution">
    <text evidence="1">The sequence shown here is derived from an EMBL/GenBank/DDBJ whole genome shotgun (WGS) entry which is preliminary data.</text>
</comment>
<gene>
    <name evidence="1" type="ORF">GCM10007205_04300</name>
</gene>
<keyword evidence="2" id="KW-1185">Reference proteome</keyword>
<reference evidence="1" key="1">
    <citation type="journal article" date="2014" name="Int. J. Syst. Evol. Microbiol.">
        <title>Complete genome sequence of Corynebacterium casei LMG S-19264T (=DSM 44701T), isolated from a smear-ripened cheese.</title>
        <authorList>
            <consortium name="US DOE Joint Genome Institute (JGI-PGF)"/>
            <person name="Walter F."/>
            <person name="Albersmeier A."/>
            <person name="Kalinowski J."/>
            <person name="Ruckert C."/>
        </authorList>
    </citation>
    <scope>NUCLEOTIDE SEQUENCE</scope>
    <source>
        <strain evidence="1">CCM 7086</strain>
    </source>
</reference>
<name>A0A8J2UL73_9BURK</name>
<organism evidence="1 2">
    <name type="scientific">Oxalicibacterium flavum</name>
    <dbReference type="NCBI Taxonomy" id="179467"/>
    <lineage>
        <taxon>Bacteria</taxon>
        <taxon>Pseudomonadati</taxon>
        <taxon>Pseudomonadota</taxon>
        <taxon>Betaproteobacteria</taxon>
        <taxon>Burkholderiales</taxon>
        <taxon>Oxalobacteraceae</taxon>
        <taxon>Oxalicibacterium</taxon>
    </lineage>
</organism>
<dbReference type="AlphaFoldDB" id="A0A8J2UL73"/>